<dbReference type="EMBL" id="CP000236">
    <property type="protein sequence ID" value="ABD45169.1"/>
    <property type="molecule type" value="Genomic_DNA"/>
</dbReference>
<dbReference type="PANTHER" id="PTHR30441">
    <property type="entry name" value="DUF748 DOMAIN-CONTAINING PROTEIN"/>
    <property type="match status" value="1"/>
</dbReference>
<dbReference type="InterPro" id="IPR052894">
    <property type="entry name" value="AsmA-related"/>
</dbReference>
<dbReference type="eggNOG" id="COG2982">
    <property type="taxonomic scope" value="Bacteria"/>
</dbReference>
<dbReference type="KEGG" id="ech:ECH_0176"/>
<dbReference type="PANTHER" id="PTHR30441:SF8">
    <property type="entry name" value="DUF748 DOMAIN-CONTAINING PROTEIN"/>
    <property type="match status" value="1"/>
</dbReference>
<name>Q2GHT2_EHRCR</name>
<dbReference type="GO" id="GO:0090313">
    <property type="term" value="P:regulation of protein targeting to membrane"/>
    <property type="evidence" value="ECO:0007669"/>
    <property type="project" value="TreeGrafter"/>
</dbReference>
<evidence type="ECO:0000313" key="2">
    <source>
        <dbReference type="EMBL" id="ABD45169.1"/>
    </source>
</evidence>
<sequence length="880" mass="97422">MRLLIYSGGTILVFLLFLIISPFFINWNSYYASHVLKQIEDISGDVSVKGVGKVTGRLILPKIVINNLYIEGHGNELLNHKSTILISRLELKISLLSLLLFSPKVNAITIDGLNIPLGNLLDLFSSFQSKNFNIKTFNVFNSVVNTSYDGTSFNSKPISIKSGTIKTVSDMKVINGLLSIGKNDYNVVADISLNEEHRINANIYSQSTKVTLSGVAAGNAFDGVILTNGSDFSQFINDISETNKTSIFSFINSHEEFSLSTNIKLLDKTFELNDFKLSTDSMEGIGKVICSNYASCSANIDFSRIDVDRLYGVKHESDVYRKDSRTLDYLNTLISENLNYNIKASAKEIKYHDQVSSNLIMDLEVSKGKISINQMTIMLPGNNNVLHVEGNVGSNDLISSFHGKLKINGDDFCSFAKWLFPIQVESKSSDKFSIQSDLYVAPRVFSLSHIEVLTDSFGDVKGQLRIKYDRKGSAVVGDIEIHNIDFDQYKINEKLKIEDFMPMKWLKDIKYKINVDTNISDFIIQKQQVSNLSFLVNVMQSKFAIDKIRFNGADGSDLSGFIKAYIGSQDLKPKILVSLKGNKYNTAFIKFPSLIRYVLDGSNKVTNIKWSNEDLKFYGLEHVDGNIDINIKNFISKDNSLKDFVLSSSLKDNLMSVNKLMFKVDDGFVSASGKIGMGSNTYSLSAVLSIANIGLNNLLKHINVDGITGNVSISGSVQTQGKTLVDWINALDGKMEVVAKGVNVVGVDFNKFIISLLDVQSKSDVAALTQIGLYENNTVFNFISAGANIRRGNIISSLQFAIDNASGMASANISLLQFAVMSKIRLSFIRPNVSSPSNVDMSLNGQLWQPRINFNVNALYEEIVKGGSQSVSAHDEEFID</sequence>
<accession>Q2GHT2</accession>
<keyword evidence="1" id="KW-1133">Transmembrane helix</keyword>
<feature type="transmembrane region" description="Helical" evidence="1">
    <location>
        <begin position="5"/>
        <end position="25"/>
    </location>
</feature>
<dbReference type="GO" id="GO:0005886">
    <property type="term" value="C:plasma membrane"/>
    <property type="evidence" value="ECO:0007669"/>
    <property type="project" value="TreeGrafter"/>
</dbReference>
<evidence type="ECO:0000313" key="3">
    <source>
        <dbReference type="Proteomes" id="UP000008320"/>
    </source>
</evidence>
<proteinExistence type="predicted"/>
<organism evidence="2 3">
    <name type="scientific">Ehrlichia chaffeensis (strain ATCC CRL-10679 / Arkansas)</name>
    <dbReference type="NCBI Taxonomy" id="205920"/>
    <lineage>
        <taxon>Bacteria</taxon>
        <taxon>Pseudomonadati</taxon>
        <taxon>Pseudomonadota</taxon>
        <taxon>Alphaproteobacteria</taxon>
        <taxon>Rickettsiales</taxon>
        <taxon>Anaplasmataceae</taxon>
        <taxon>Ehrlichia</taxon>
    </lineage>
</organism>
<dbReference type="AlphaFoldDB" id="Q2GHT2"/>
<evidence type="ECO:0000256" key="1">
    <source>
        <dbReference type="SAM" id="Phobius"/>
    </source>
</evidence>
<keyword evidence="1" id="KW-0812">Transmembrane</keyword>
<dbReference type="RefSeq" id="WP_006010526.1">
    <property type="nucleotide sequence ID" value="NC_007799.1"/>
</dbReference>
<keyword evidence="3" id="KW-1185">Reference proteome</keyword>
<dbReference type="HOGENOM" id="CLU_327536_0_0_5"/>
<keyword evidence="1" id="KW-0472">Membrane</keyword>
<dbReference type="Proteomes" id="UP000008320">
    <property type="component" value="Chromosome"/>
</dbReference>
<dbReference type="OrthoDB" id="7164599at2"/>
<reference evidence="2 3" key="1">
    <citation type="journal article" date="2006" name="PLoS Genet.">
        <title>Comparative genomics of emerging human ehrlichiosis agents.</title>
        <authorList>
            <person name="Dunning Hotopp J.C."/>
            <person name="Lin M."/>
            <person name="Madupu R."/>
            <person name="Crabtree J."/>
            <person name="Angiuoli S.V."/>
            <person name="Eisen J.A."/>
            <person name="Seshadri R."/>
            <person name="Ren Q."/>
            <person name="Wu M."/>
            <person name="Utterback T.R."/>
            <person name="Smith S."/>
            <person name="Lewis M."/>
            <person name="Khouri H."/>
            <person name="Zhang C."/>
            <person name="Niu H."/>
            <person name="Lin Q."/>
            <person name="Ohashi N."/>
            <person name="Zhi N."/>
            <person name="Nelson W."/>
            <person name="Brinkac L.M."/>
            <person name="Dodson R.J."/>
            <person name="Rosovitz M.J."/>
            <person name="Sundaram J."/>
            <person name="Daugherty S.C."/>
            <person name="Davidsen T."/>
            <person name="Durkin A.S."/>
            <person name="Gwinn M."/>
            <person name="Haft D.H."/>
            <person name="Selengut J.D."/>
            <person name="Sullivan S.A."/>
            <person name="Zafar N."/>
            <person name="Zhou L."/>
            <person name="Benahmed F."/>
            <person name="Forberger H."/>
            <person name="Halpin R."/>
            <person name="Mulligan S."/>
            <person name="Robinson J."/>
            <person name="White O."/>
            <person name="Rikihisa Y."/>
            <person name="Tettelin H."/>
        </authorList>
    </citation>
    <scope>NUCLEOTIDE SEQUENCE [LARGE SCALE GENOMIC DNA]</scope>
    <source>
        <strain evidence="3">ATCC CRL-10679 / Arkansas</strain>
    </source>
</reference>
<dbReference type="STRING" id="205920.ECH_0176"/>
<gene>
    <name evidence="2" type="ordered locus">ECH_0176</name>
</gene>
<protein>
    <submittedName>
        <fullName evidence="2">Uncharacterized protein</fullName>
    </submittedName>
</protein>